<gene>
    <name evidence="2" type="ORF">C1SCF055_LOCUS29072</name>
</gene>
<dbReference type="EMBL" id="CAMXCT010003224">
    <property type="protein sequence ID" value="CAI4003182.1"/>
    <property type="molecule type" value="Genomic_DNA"/>
</dbReference>
<name>A0A9P1D5Z7_9DINO</name>
<keyword evidence="5" id="KW-1185">Reference proteome</keyword>
<proteinExistence type="predicted"/>
<protein>
    <submittedName>
        <fullName evidence="4">DNA (Cytosine-5)-methyltransferase 3A</fullName>
    </submittedName>
</protein>
<feature type="transmembrane region" description="Helical" evidence="1">
    <location>
        <begin position="292"/>
        <end position="310"/>
    </location>
</feature>
<evidence type="ECO:0000313" key="2">
    <source>
        <dbReference type="EMBL" id="CAI4003182.1"/>
    </source>
</evidence>
<dbReference type="Proteomes" id="UP001152797">
    <property type="component" value="Unassembled WGS sequence"/>
</dbReference>
<comment type="caution">
    <text evidence="2">The sequence shown here is derived from an EMBL/GenBank/DDBJ whole genome shotgun (WGS) entry which is preliminary data.</text>
</comment>
<reference evidence="3" key="2">
    <citation type="submission" date="2024-04" db="EMBL/GenBank/DDBJ databases">
        <authorList>
            <person name="Chen Y."/>
            <person name="Shah S."/>
            <person name="Dougan E. K."/>
            <person name="Thang M."/>
            <person name="Chan C."/>
        </authorList>
    </citation>
    <scope>NUCLEOTIDE SEQUENCE [LARGE SCALE GENOMIC DNA]</scope>
</reference>
<dbReference type="EMBL" id="CAMXCT030003224">
    <property type="protein sequence ID" value="CAL4790494.1"/>
    <property type="molecule type" value="Genomic_DNA"/>
</dbReference>
<feature type="transmembrane region" description="Helical" evidence="1">
    <location>
        <begin position="322"/>
        <end position="342"/>
    </location>
</feature>
<sequence length="366" mass="40596">MIGHVRPRGGGYVDSWAEATRLSNYWRRFYNIDQVYEDQSGWYPQEDQSAWHPQDHQYHGSPDNAALGGEDAEISDLADDTSVAVETGQLSVPSQINQLATVLYNVSIADREFNAPILEKIEISPSDPNANPIQVQAVEILQCLKNALRWSLRASRDTLARRELRDEIASLFNAGKTRKDALMKASDIRLCIASGISCSGPISKDNNKTRLWCGGAIARCLVLQRSQAYWLEGPVGGLLPALLEALLAPLLFLLGYRAMRRSAVAICLVSILVAVFAKRNNLNIAEEEDANIFFTAAHCFEFLSALLYAGRTMLLDNDGQSSLTFTHLMMIIQQSLAAYFWLQASHAHRVCTADGPTSSCQDRILY</sequence>
<evidence type="ECO:0000313" key="5">
    <source>
        <dbReference type="Proteomes" id="UP001152797"/>
    </source>
</evidence>
<keyword evidence="1" id="KW-0812">Transmembrane</keyword>
<evidence type="ECO:0000256" key="1">
    <source>
        <dbReference type="SAM" id="Phobius"/>
    </source>
</evidence>
<dbReference type="EMBL" id="CAMXCT020003224">
    <property type="protein sequence ID" value="CAL1156557.1"/>
    <property type="molecule type" value="Genomic_DNA"/>
</dbReference>
<dbReference type="AlphaFoldDB" id="A0A9P1D5Z7"/>
<evidence type="ECO:0000313" key="4">
    <source>
        <dbReference type="EMBL" id="CAL4790494.1"/>
    </source>
</evidence>
<keyword evidence="1" id="KW-1133">Transmembrane helix</keyword>
<organism evidence="2">
    <name type="scientific">Cladocopium goreaui</name>
    <dbReference type="NCBI Taxonomy" id="2562237"/>
    <lineage>
        <taxon>Eukaryota</taxon>
        <taxon>Sar</taxon>
        <taxon>Alveolata</taxon>
        <taxon>Dinophyceae</taxon>
        <taxon>Suessiales</taxon>
        <taxon>Symbiodiniaceae</taxon>
        <taxon>Cladocopium</taxon>
    </lineage>
</organism>
<evidence type="ECO:0000313" key="3">
    <source>
        <dbReference type="EMBL" id="CAL1156557.1"/>
    </source>
</evidence>
<feature type="transmembrane region" description="Helical" evidence="1">
    <location>
        <begin position="263"/>
        <end position="280"/>
    </location>
</feature>
<reference evidence="2" key="1">
    <citation type="submission" date="2022-10" db="EMBL/GenBank/DDBJ databases">
        <authorList>
            <person name="Chen Y."/>
            <person name="Dougan E. K."/>
            <person name="Chan C."/>
            <person name="Rhodes N."/>
            <person name="Thang M."/>
        </authorList>
    </citation>
    <scope>NUCLEOTIDE SEQUENCE</scope>
</reference>
<accession>A0A9P1D5Z7</accession>
<keyword evidence="1" id="KW-0472">Membrane</keyword>
<dbReference type="OrthoDB" id="424260at2759"/>